<dbReference type="InterPro" id="IPR012779">
    <property type="entry name" value="Peptidase_M1_pepN"/>
</dbReference>
<dbReference type="EMBL" id="FPHU01000090">
    <property type="protein sequence ID" value="SFV80572.1"/>
    <property type="molecule type" value="Genomic_DNA"/>
</dbReference>
<proteinExistence type="predicted"/>
<feature type="domain" description="Peptidase M1 alanyl aminopeptidase C-terminal" evidence="1">
    <location>
        <begin position="1"/>
        <end position="63"/>
    </location>
</feature>
<protein>
    <submittedName>
        <fullName evidence="3">Membrane alanine aminopeptidase N</fullName>
        <ecNumber evidence="3">3.4.11.2</ecNumber>
    </submittedName>
</protein>
<keyword evidence="3" id="KW-0378">Hydrolase</keyword>
<keyword evidence="3" id="KW-0031">Aminopeptidase</keyword>
<dbReference type="EMBL" id="FPHU01000036">
    <property type="protein sequence ID" value="SFV80042.1"/>
    <property type="molecule type" value="Genomic_DNA"/>
</dbReference>
<dbReference type="GO" id="GO:0016285">
    <property type="term" value="F:alanyl aminopeptidase activity"/>
    <property type="evidence" value="ECO:0007669"/>
    <property type="project" value="UniProtKB-EC"/>
</dbReference>
<evidence type="ECO:0000313" key="3">
    <source>
        <dbReference type="EMBL" id="SFV80572.1"/>
    </source>
</evidence>
<dbReference type="PANTHER" id="PTHR46322:SF1">
    <property type="entry name" value="PUROMYCIN-SENSITIVE AMINOPEPTIDASE"/>
    <property type="match status" value="1"/>
</dbReference>
<dbReference type="Pfam" id="PF17432">
    <property type="entry name" value="DUF3458_C"/>
    <property type="match status" value="1"/>
</dbReference>
<gene>
    <name evidence="2" type="ORF">MNB_SUP05-13-177</name>
    <name evidence="3" type="ORF">MNB_SUP05-13-588</name>
</gene>
<evidence type="ECO:0000259" key="1">
    <source>
        <dbReference type="Pfam" id="PF17432"/>
    </source>
</evidence>
<reference evidence="3" key="1">
    <citation type="submission" date="2016-10" db="EMBL/GenBank/DDBJ databases">
        <authorList>
            <person name="de Groot N.N."/>
        </authorList>
    </citation>
    <scope>NUCLEOTIDE SEQUENCE</scope>
</reference>
<name>A0A1W1DHC4_9ZZZZ</name>
<dbReference type="AlphaFoldDB" id="A0A1W1DHC4"/>
<dbReference type="Gene3D" id="1.25.50.10">
    <property type="entry name" value="Peptidase M1, alanyl aminopeptidase, C-terminal domain"/>
    <property type="match status" value="1"/>
</dbReference>
<dbReference type="InterPro" id="IPR037144">
    <property type="entry name" value="Peptidase_M1_pepN_C_sf"/>
</dbReference>
<accession>A0A1W1DHC4</accession>
<dbReference type="PANTHER" id="PTHR46322">
    <property type="entry name" value="PUROMYCIN-SENSITIVE AMINOPEPTIDASE"/>
    <property type="match status" value="1"/>
</dbReference>
<keyword evidence="3" id="KW-0645">Protease</keyword>
<dbReference type="GO" id="GO:0008270">
    <property type="term" value="F:zinc ion binding"/>
    <property type="evidence" value="ECO:0007669"/>
    <property type="project" value="InterPro"/>
</dbReference>
<dbReference type="InterPro" id="IPR024601">
    <property type="entry name" value="Peptidase_M1_pepN_C"/>
</dbReference>
<sequence length="63" mass="7294">MTEVIIKLNTSNPQIGARLVSIYNHWKRYTPELRALQKQQLEKILATKNLSNDIFEIVQAALK</sequence>
<organism evidence="3">
    <name type="scientific">hydrothermal vent metagenome</name>
    <dbReference type="NCBI Taxonomy" id="652676"/>
    <lineage>
        <taxon>unclassified sequences</taxon>
        <taxon>metagenomes</taxon>
        <taxon>ecological metagenomes</taxon>
    </lineage>
</organism>
<dbReference type="EC" id="3.4.11.2" evidence="3"/>
<evidence type="ECO:0000313" key="2">
    <source>
        <dbReference type="EMBL" id="SFV80042.1"/>
    </source>
</evidence>